<accession>A0A0F9WR56</accession>
<comment type="caution">
    <text evidence="1">The sequence shown here is derived from an EMBL/GenBank/DDBJ whole genome shotgun (WGS) entry which is preliminary data.</text>
</comment>
<proteinExistence type="predicted"/>
<keyword evidence="2" id="KW-1185">Reference proteome</keyword>
<dbReference type="RefSeq" id="XP_024331130.1">
    <property type="nucleotide sequence ID" value="XM_024474620.1"/>
</dbReference>
<dbReference type="Proteomes" id="UP000034350">
    <property type="component" value="Unassembled WGS sequence"/>
</dbReference>
<gene>
    <name evidence="1" type="ORF">AAJ76_220001562</name>
</gene>
<protein>
    <submittedName>
        <fullName evidence="1">Uncharacterized protein</fullName>
    </submittedName>
</protein>
<name>A0A0F9WR56_9MICR</name>
<sequence length="82" mass="9845">MCTPQVISMGIKNHHTQKTNKLDLFEFERAIPEIQVKIKEYTHKIRDIKRDLNTEQFEGFGKTFHKQCMGRYAERLNIFIFN</sequence>
<dbReference type="EMBL" id="JPQZ01000022">
    <property type="protein sequence ID" value="KKO75388.1"/>
    <property type="molecule type" value="Genomic_DNA"/>
</dbReference>
<evidence type="ECO:0000313" key="2">
    <source>
        <dbReference type="Proteomes" id="UP000034350"/>
    </source>
</evidence>
<reference evidence="1 2" key="1">
    <citation type="journal article" date="2015" name="Environ. Microbiol.">
        <title>Genome analyses suggest the presence of polyploidy and recent human-driven expansions in eight global populations of the honeybee pathogen Nosema ceranae.</title>
        <authorList>
            <person name="Pelin A."/>
            <person name="Selman M."/>
            <person name="Aris-Brosou S."/>
            <person name="Farinelli L."/>
            <person name="Corradi N."/>
        </authorList>
    </citation>
    <scope>NUCLEOTIDE SEQUENCE [LARGE SCALE GENOMIC DNA]</scope>
    <source>
        <strain evidence="1 2">PA08 1199</strain>
    </source>
</reference>
<dbReference type="AlphaFoldDB" id="A0A0F9WR56"/>
<dbReference type="VEuPathDB" id="MicrosporidiaDB:G9O61_00g014110"/>
<dbReference type="VEuPathDB" id="MicrosporidiaDB:AAJ76_220001562"/>
<dbReference type="GeneID" id="36319545"/>
<evidence type="ECO:0000313" key="1">
    <source>
        <dbReference type="EMBL" id="KKO75388.1"/>
    </source>
</evidence>
<organism evidence="1 2">
    <name type="scientific">Vairimorpha ceranae</name>
    <dbReference type="NCBI Taxonomy" id="40302"/>
    <lineage>
        <taxon>Eukaryota</taxon>
        <taxon>Fungi</taxon>
        <taxon>Fungi incertae sedis</taxon>
        <taxon>Microsporidia</taxon>
        <taxon>Nosematidae</taxon>
        <taxon>Vairimorpha</taxon>
    </lineage>
</organism>